<dbReference type="Pfam" id="PF22562">
    <property type="entry name" value="UBA_7"/>
    <property type="match status" value="1"/>
</dbReference>
<feature type="compositionally biased region" description="Low complexity" evidence="1">
    <location>
        <begin position="117"/>
        <end position="129"/>
    </location>
</feature>
<organism evidence="3">
    <name type="scientific">Lotharella oceanica</name>
    <dbReference type="NCBI Taxonomy" id="641309"/>
    <lineage>
        <taxon>Eukaryota</taxon>
        <taxon>Sar</taxon>
        <taxon>Rhizaria</taxon>
        <taxon>Cercozoa</taxon>
        <taxon>Chlorarachniophyceae</taxon>
        <taxon>Lotharella</taxon>
    </lineage>
</organism>
<sequence length="263" mass="29355">MQLRIVTLTEATFLLDFSASAKQVTADVVKMQLAKQIGFPASRISLVFRGMELKGDLEHKPLLKLFPDFHSKDFFVLIYRKPKKRSRSEKDSSKPTSKQQKTASAATQKSEKQSVRSGSSDMKSSQGSQLTQFQEMRDFLRKFGERRARAQSRPLEPKDDLLAQLTTMGFKQEAATRALLLHRNNLEMSLNWLLENASDPDINKPISSNERQQLSRVASRAPIPMEALNDFIEISYGRNQSPPGGEAIAPAAADIGDEVGDDG</sequence>
<proteinExistence type="predicted"/>
<evidence type="ECO:0000256" key="1">
    <source>
        <dbReference type="SAM" id="MobiDB-lite"/>
    </source>
</evidence>
<dbReference type="SUPFAM" id="SSF54236">
    <property type="entry name" value="Ubiquitin-like"/>
    <property type="match status" value="1"/>
</dbReference>
<feature type="region of interest" description="Disordered" evidence="1">
    <location>
        <begin position="239"/>
        <end position="263"/>
    </location>
</feature>
<dbReference type="InterPro" id="IPR052476">
    <property type="entry name" value="UBAC1"/>
</dbReference>
<dbReference type="PANTHER" id="PTHR46738">
    <property type="entry name" value="UBIQUITIN-ASSOCIATED DOMAIN-CONTAINING PROTEIN 1"/>
    <property type="match status" value="1"/>
</dbReference>
<dbReference type="AlphaFoldDB" id="A0A7S2XBR2"/>
<protein>
    <recommendedName>
        <fullName evidence="2">UBA domain-containing protein</fullName>
    </recommendedName>
</protein>
<dbReference type="Gene3D" id="3.10.20.90">
    <property type="entry name" value="Phosphatidylinositol 3-kinase Catalytic Subunit, Chain A, domain 1"/>
    <property type="match status" value="1"/>
</dbReference>
<dbReference type="SMART" id="SM00165">
    <property type="entry name" value="UBA"/>
    <property type="match status" value="1"/>
</dbReference>
<dbReference type="PROSITE" id="PS50030">
    <property type="entry name" value="UBA"/>
    <property type="match status" value="1"/>
</dbReference>
<feature type="compositionally biased region" description="Polar residues" evidence="1">
    <location>
        <begin position="95"/>
        <end position="108"/>
    </location>
</feature>
<feature type="domain" description="UBA" evidence="2">
    <location>
        <begin position="154"/>
        <end position="196"/>
    </location>
</feature>
<dbReference type="EMBL" id="HBHP01012533">
    <property type="protein sequence ID" value="CAD9759688.1"/>
    <property type="molecule type" value="Transcribed_RNA"/>
</dbReference>
<accession>A0A7S2XBR2</accession>
<dbReference type="InterPro" id="IPR029071">
    <property type="entry name" value="Ubiquitin-like_domsf"/>
</dbReference>
<dbReference type="Gene3D" id="1.10.8.10">
    <property type="entry name" value="DNA helicase RuvA subunit, C-terminal domain"/>
    <property type="match status" value="1"/>
</dbReference>
<name>A0A7S2XBR2_9EUKA</name>
<feature type="compositionally biased region" description="Low complexity" evidence="1">
    <location>
        <begin position="242"/>
        <end position="254"/>
    </location>
</feature>
<dbReference type="SUPFAM" id="SSF46934">
    <property type="entry name" value="UBA-like"/>
    <property type="match status" value="1"/>
</dbReference>
<feature type="region of interest" description="Disordered" evidence="1">
    <location>
        <begin position="85"/>
        <end position="131"/>
    </location>
</feature>
<dbReference type="InterPro" id="IPR009060">
    <property type="entry name" value="UBA-like_sf"/>
</dbReference>
<gene>
    <name evidence="3" type="ORF">LSP00402_LOCUS7786</name>
</gene>
<evidence type="ECO:0000259" key="2">
    <source>
        <dbReference type="PROSITE" id="PS50030"/>
    </source>
</evidence>
<dbReference type="GO" id="GO:0000151">
    <property type="term" value="C:ubiquitin ligase complex"/>
    <property type="evidence" value="ECO:0007669"/>
    <property type="project" value="TreeGrafter"/>
</dbReference>
<reference evidence="3" key="1">
    <citation type="submission" date="2021-01" db="EMBL/GenBank/DDBJ databases">
        <authorList>
            <person name="Corre E."/>
            <person name="Pelletier E."/>
            <person name="Niang G."/>
            <person name="Scheremetjew M."/>
            <person name="Finn R."/>
            <person name="Kale V."/>
            <person name="Holt S."/>
            <person name="Cochrane G."/>
            <person name="Meng A."/>
            <person name="Brown T."/>
            <person name="Cohen L."/>
        </authorList>
    </citation>
    <scope>NUCLEOTIDE SEQUENCE</scope>
    <source>
        <strain evidence="3">CCMP622</strain>
    </source>
</reference>
<dbReference type="InterPro" id="IPR015940">
    <property type="entry name" value="UBA"/>
</dbReference>
<evidence type="ECO:0000313" key="3">
    <source>
        <dbReference type="EMBL" id="CAD9759688.1"/>
    </source>
</evidence>
<dbReference type="PANTHER" id="PTHR46738:SF1">
    <property type="entry name" value="UBIQUITIN-ASSOCIATED DOMAIN-CONTAINING PROTEIN 1"/>
    <property type="match status" value="1"/>
</dbReference>
<dbReference type="CDD" id="cd17039">
    <property type="entry name" value="Ubl_ubiquitin_like"/>
    <property type="match status" value="1"/>
</dbReference>